<dbReference type="EMBL" id="MU154626">
    <property type="protein sequence ID" value="KAF9491111.1"/>
    <property type="molecule type" value="Genomic_DNA"/>
</dbReference>
<dbReference type="Gene3D" id="1.20.1280.50">
    <property type="match status" value="1"/>
</dbReference>
<evidence type="ECO:0000259" key="1">
    <source>
        <dbReference type="PROSITE" id="PS50181"/>
    </source>
</evidence>
<comment type="caution">
    <text evidence="2">The sequence shown here is derived from an EMBL/GenBank/DDBJ whole genome shotgun (WGS) entry which is preliminary data.</text>
</comment>
<feature type="domain" description="F-box" evidence="1">
    <location>
        <begin position="1"/>
        <end position="48"/>
    </location>
</feature>
<organism evidence="2 3">
    <name type="scientific">Pleurotus eryngii</name>
    <name type="common">Boletus of the steppes</name>
    <dbReference type="NCBI Taxonomy" id="5323"/>
    <lineage>
        <taxon>Eukaryota</taxon>
        <taxon>Fungi</taxon>
        <taxon>Dikarya</taxon>
        <taxon>Basidiomycota</taxon>
        <taxon>Agaricomycotina</taxon>
        <taxon>Agaricomycetes</taxon>
        <taxon>Agaricomycetidae</taxon>
        <taxon>Agaricales</taxon>
        <taxon>Pleurotineae</taxon>
        <taxon>Pleurotaceae</taxon>
        <taxon>Pleurotus</taxon>
    </lineage>
</organism>
<name>A0A9P5ZP51_PLEER</name>
<gene>
    <name evidence="2" type="ORF">BDN71DRAFT_1434181</name>
</gene>
<evidence type="ECO:0000313" key="3">
    <source>
        <dbReference type="Proteomes" id="UP000807025"/>
    </source>
</evidence>
<dbReference type="Pfam" id="PF00646">
    <property type="entry name" value="F-box"/>
    <property type="match status" value="1"/>
</dbReference>
<dbReference type="InterPro" id="IPR036047">
    <property type="entry name" value="F-box-like_dom_sf"/>
</dbReference>
<dbReference type="SUPFAM" id="SSF81383">
    <property type="entry name" value="F-box domain"/>
    <property type="match status" value="1"/>
</dbReference>
<dbReference type="SMART" id="SM00256">
    <property type="entry name" value="FBOX"/>
    <property type="match status" value="1"/>
</dbReference>
<dbReference type="InterPro" id="IPR001810">
    <property type="entry name" value="F-box_dom"/>
</dbReference>
<sequence length="526" mass="59185">MFSTLPEELLTNILRHLDHPSLLACRLICHEINNVIQSSAELQYYIELGKDGLVDCAAPSTPYSDRLATVIGRRHAWAAMEWTDTASVHLPGECLAYELVGDVLAKLTETHKFVCVELPSTPRAADTCQMDTSSINTWDLPFAARDFAMDPTQDLVIFLEDTRIPVASAKSRNTHLCIYSMATKEPHRLAQSPCLVINSPESESLIHPFVGLPFIMFALLQIAEDVVLIQFTTLAASVHVRLWNWMTGDLWLAEDYSMTCGGCGLLTARSFMLTSLQERGSIQIYTLEFSDDRDSRIPRSKLKATLLLPSLTPGISLRFFTTHSSPIVARPLPSKMAFPTAESHIHVMSVAYDAQFGIRFRLYVPNRVLLSYAAMASGHTPILVPWHTWGPDNTRFMEQGDTSTWLRFVHGTRVVGPPVSRISPLEAPTPTSQTVLQLYDFNPYCRRLHSSVQPINGAKAELQPETIVRKGSAFAETVTTRLPCRQILYRFDKRYTSFLIDDERLLSLEYTPLSERDLNNIDIYTF</sequence>
<dbReference type="Proteomes" id="UP000807025">
    <property type="component" value="Unassembled WGS sequence"/>
</dbReference>
<keyword evidence="3" id="KW-1185">Reference proteome</keyword>
<dbReference type="AlphaFoldDB" id="A0A9P5ZP51"/>
<evidence type="ECO:0000313" key="2">
    <source>
        <dbReference type="EMBL" id="KAF9491111.1"/>
    </source>
</evidence>
<accession>A0A9P5ZP51</accession>
<reference evidence="2" key="1">
    <citation type="submission" date="2020-11" db="EMBL/GenBank/DDBJ databases">
        <authorList>
            <consortium name="DOE Joint Genome Institute"/>
            <person name="Ahrendt S."/>
            <person name="Riley R."/>
            <person name="Andreopoulos W."/>
            <person name="Labutti K."/>
            <person name="Pangilinan J."/>
            <person name="Ruiz-Duenas F.J."/>
            <person name="Barrasa J.M."/>
            <person name="Sanchez-Garcia M."/>
            <person name="Camarero S."/>
            <person name="Miyauchi S."/>
            <person name="Serrano A."/>
            <person name="Linde D."/>
            <person name="Babiker R."/>
            <person name="Drula E."/>
            <person name="Ayuso-Fernandez I."/>
            <person name="Pacheco R."/>
            <person name="Padilla G."/>
            <person name="Ferreira P."/>
            <person name="Barriuso J."/>
            <person name="Kellner H."/>
            <person name="Castanera R."/>
            <person name="Alfaro M."/>
            <person name="Ramirez L."/>
            <person name="Pisabarro A.G."/>
            <person name="Kuo A."/>
            <person name="Tritt A."/>
            <person name="Lipzen A."/>
            <person name="He G."/>
            <person name="Yan M."/>
            <person name="Ng V."/>
            <person name="Cullen D."/>
            <person name="Martin F."/>
            <person name="Rosso M.-N."/>
            <person name="Henrissat B."/>
            <person name="Hibbett D."/>
            <person name="Martinez A.T."/>
            <person name="Grigoriev I.V."/>
        </authorList>
    </citation>
    <scope>NUCLEOTIDE SEQUENCE</scope>
    <source>
        <strain evidence="2">ATCC 90797</strain>
    </source>
</reference>
<protein>
    <recommendedName>
        <fullName evidence="1">F-box domain-containing protein</fullName>
    </recommendedName>
</protein>
<dbReference type="PROSITE" id="PS50181">
    <property type="entry name" value="FBOX"/>
    <property type="match status" value="1"/>
</dbReference>
<proteinExistence type="predicted"/>
<dbReference type="OrthoDB" id="2745718at2759"/>
<dbReference type="CDD" id="cd09917">
    <property type="entry name" value="F-box_SF"/>
    <property type="match status" value="1"/>
</dbReference>